<keyword evidence="3" id="KW-1185">Reference proteome</keyword>
<sequence>MGFNEIIKFANENQSCFLSTIDENKPRVRGMLMWFADESGFYFHTSSTKQLYLQLVANNNIELCFLSSGDNSKMMRVNGKISFLNDNILKEKLLKERPWLNQMSEDDIDNFLIVFKVYTGECHFWTMADNMMEGKIEKISF</sequence>
<dbReference type="Gene3D" id="2.30.110.10">
    <property type="entry name" value="Electron Transport, Fmn-binding Protein, Chain A"/>
    <property type="match status" value="1"/>
</dbReference>
<dbReference type="Proteomes" id="UP000006094">
    <property type="component" value="Chromosome"/>
</dbReference>
<dbReference type="KEGG" id="cad:Curi_c26300"/>
<evidence type="ECO:0000313" key="2">
    <source>
        <dbReference type="EMBL" id="AFS79625.1"/>
    </source>
</evidence>
<dbReference type="RefSeq" id="WP_014968759.1">
    <property type="nucleotide sequence ID" value="NC_018664.1"/>
</dbReference>
<dbReference type="EMBL" id="CP003326">
    <property type="protein sequence ID" value="AFS79625.1"/>
    <property type="molecule type" value="Genomic_DNA"/>
</dbReference>
<proteinExistence type="predicted"/>
<reference evidence="2 3" key="1">
    <citation type="journal article" date="2012" name="PLoS ONE">
        <title>The purine-utilizing bacterium Clostridium acidurici 9a: a genome-guided metabolic reconsideration.</title>
        <authorList>
            <person name="Hartwich K."/>
            <person name="Poehlein A."/>
            <person name="Daniel R."/>
        </authorList>
    </citation>
    <scope>NUCLEOTIDE SEQUENCE [LARGE SCALE GENOMIC DNA]</scope>
    <source>
        <strain evidence="3">ATCC 7906 / DSM 604 / BCRC 14475 / CIP 104303 / KCTC 5404 / NCIMB 10678 / 9a</strain>
    </source>
</reference>
<name>K0B3X8_GOTA9</name>
<organism evidence="2 3">
    <name type="scientific">Gottschalkia acidurici (strain ATCC 7906 / DSM 604 / BCRC 14475 / CIP 104303 / KCTC 5404 / NCIMB 10678 / 9a)</name>
    <name type="common">Clostridium acidurici</name>
    <dbReference type="NCBI Taxonomy" id="1128398"/>
    <lineage>
        <taxon>Bacteria</taxon>
        <taxon>Bacillati</taxon>
        <taxon>Bacillota</taxon>
        <taxon>Tissierellia</taxon>
        <taxon>Tissierellales</taxon>
        <taxon>Gottschalkiaceae</taxon>
        <taxon>Gottschalkia</taxon>
    </lineage>
</organism>
<gene>
    <name evidence="2" type="ordered locus">Curi_c26300</name>
</gene>
<dbReference type="Pfam" id="PF01243">
    <property type="entry name" value="PNPOx_N"/>
    <property type="match status" value="1"/>
</dbReference>
<dbReference type="STRING" id="1128398.Curi_c26300"/>
<dbReference type="SUPFAM" id="SSF50475">
    <property type="entry name" value="FMN-binding split barrel"/>
    <property type="match status" value="1"/>
</dbReference>
<feature type="domain" description="Pyridoxamine 5'-phosphate oxidase N-terminal" evidence="1">
    <location>
        <begin position="6"/>
        <end position="93"/>
    </location>
</feature>
<accession>K0B3X8</accession>
<protein>
    <submittedName>
        <fullName evidence="2">Pyridoxamine 5'-phosphate oxidase domain-containing protein, FMN-binding protein</fullName>
    </submittedName>
</protein>
<dbReference type="InterPro" id="IPR011576">
    <property type="entry name" value="Pyridox_Oxase_N"/>
</dbReference>
<dbReference type="HOGENOM" id="CLU_137964_2_1_9"/>
<dbReference type="eggNOG" id="COG5015">
    <property type="taxonomic scope" value="Bacteria"/>
</dbReference>
<evidence type="ECO:0000313" key="3">
    <source>
        <dbReference type="Proteomes" id="UP000006094"/>
    </source>
</evidence>
<dbReference type="OrthoDB" id="9792542at2"/>
<dbReference type="InterPro" id="IPR012349">
    <property type="entry name" value="Split_barrel_FMN-bd"/>
</dbReference>
<evidence type="ECO:0000259" key="1">
    <source>
        <dbReference type="Pfam" id="PF01243"/>
    </source>
</evidence>
<dbReference type="AlphaFoldDB" id="K0B3X8"/>